<organism evidence="1">
    <name type="scientific">marine sediment metagenome</name>
    <dbReference type="NCBI Taxonomy" id="412755"/>
    <lineage>
        <taxon>unclassified sequences</taxon>
        <taxon>metagenomes</taxon>
        <taxon>ecological metagenomes</taxon>
    </lineage>
</organism>
<protein>
    <submittedName>
        <fullName evidence="1">Uncharacterized protein</fullName>
    </submittedName>
</protein>
<dbReference type="AlphaFoldDB" id="A0A0F9CU21"/>
<dbReference type="EMBL" id="LAZR01031796">
    <property type="protein sequence ID" value="KKL52709.1"/>
    <property type="molecule type" value="Genomic_DNA"/>
</dbReference>
<sequence length="59" mass="6999">MSDQDELANLLEEPRAVRLLAEWLAIDHDETRLQYEKYWESAQELYDYITVILSIKRGG</sequence>
<comment type="caution">
    <text evidence="1">The sequence shown here is derived from an EMBL/GenBank/DDBJ whole genome shotgun (WGS) entry which is preliminary data.</text>
</comment>
<name>A0A0F9CU21_9ZZZZ</name>
<proteinExistence type="predicted"/>
<gene>
    <name evidence="1" type="ORF">LCGC14_2282760</name>
</gene>
<evidence type="ECO:0000313" key="1">
    <source>
        <dbReference type="EMBL" id="KKL52709.1"/>
    </source>
</evidence>
<accession>A0A0F9CU21</accession>
<reference evidence="1" key="1">
    <citation type="journal article" date="2015" name="Nature">
        <title>Complex archaea that bridge the gap between prokaryotes and eukaryotes.</title>
        <authorList>
            <person name="Spang A."/>
            <person name="Saw J.H."/>
            <person name="Jorgensen S.L."/>
            <person name="Zaremba-Niedzwiedzka K."/>
            <person name="Martijn J."/>
            <person name="Lind A.E."/>
            <person name="van Eijk R."/>
            <person name="Schleper C."/>
            <person name="Guy L."/>
            <person name="Ettema T.J."/>
        </authorList>
    </citation>
    <scope>NUCLEOTIDE SEQUENCE</scope>
</reference>